<feature type="binding site" evidence="5">
    <location>
        <begin position="164"/>
        <end position="166"/>
    </location>
    <ligand>
        <name>substrate</name>
    </ligand>
</feature>
<dbReference type="InterPro" id="IPR020605">
    <property type="entry name" value="Octanoyltransferase_CS"/>
</dbReference>
<comment type="function">
    <text evidence="4 5 6">Catalyzes the transfer of endogenously produced octanoic acid from octanoyl-acyl-carrier-protein onto the lipoyl domains of lipoate-dependent enzymes. Lipoyl-ACP can also act as a substrate although octanoyl-ACP is likely to be the physiological substrate.</text>
</comment>
<comment type="catalytic activity">
    <reaction evidence="5 6">
        <text>octanoyl-[ACP] + L-lysyl-[protein] = N(6)-octanoyl-L-lysyl-[protein] + holo-[ACP] + H(+)</text>
        <dbReference type="Rhea" id="RHEA:17665"/>
        <dbReference type="Rhea" id="RHEA-COMP:9636"/>
        <dbReference type="Rhea" id="RHEA-COMP:9685"/>
        <dbReference type="Rhea" id="RHEA-COMP:9752"/>
        <dbReference type="Rhea" id="RHEA-COMP:9928"/>
        <dbReference type="ChEBI" id="CHEBI:15378"/>
        <dbReference type="ChEBI" id="CHEBI:29969"/>
        <dbReference type="ChEBI" id="CHEBI:64479"/>
        <dbReference type="ChEBI" id="CHEBI:78463"/>
        <dbReference type="ChEBI" id="CHEBI:78809"/>
        <dbReference type="EC" id="2.3.1.181"/>
    </reaction>
</comment>
<keyword evidence="9" id="KW-1185">Reference proteome</keyword>
<dbReference type="PANTHER" id="PTHR10993:SF7">
    <property type="entry name" value="LIPOYLTRANSFERASE 2, MITOCHONDRIAL-RELATED"/>
    <property type="match status" value="1"/>
</dbReference>
<evidence type="ECO:0000313" key="8">
    <source>
        <dbReference type="EMBL" id="MCX2564113.1"/>
    </source>
</evidence>
<gene>
    <name evidence="5 8" type="primary">lipB</name>
    <name evidence="8" type="ORF">OQ497_09085</name>
</gene>
<evidence type="ECO:0000256" key="6">
    <source>
        <dbReference type="PIRNR" id="PIRNR016262"/>
    </source>
</evidence>
<evidence type="ECO:0000256" key="5">
    <source>
        <dbReference type="HAMAP-Rule" id="MF_00013"/>
    </source>
</evidence>
<dbReference type="Pfam" id="PF21948">
    <property type="entry name" value="LplA-B_cat"/>
    <property type="match status" value="1"/>
</dbReference>
<feature type="site" description="Lowers pKa of active site Cys" evidence="5">
    <location>
        <position position="148"/>
    </location>
</feature>
<evidence type="ECO:0000256" key="3">
    <source>
        <dbReference type="ARBA" id="ARBA00023315"/>
    </source>
</evidence>
<dbReference type="HAMAP" id="MF_00013">
    <property type="entry name" value="LipB"/>
    <property type="match status" value="1"/>
</dbReference>
<proteinExistence type="inferred from homology"/>
<dbReference type="GO" id="GO:0033819">
    <property type="term" value="F:lipoyl(octanoyl) transferase activity"/>
    <property type="evidence" value="ECO:0007669"/>
    <property type="project" value="UniProtKB-EC"/>
</dbReference>
<dbReference type="RefSeq" id="WP_173559864.1">
    <property type="nucleotide sequence ID" value="NZ_JAPIUZ010000004.1"/>
</dbReference>
<keyword evidence="2 5" id="KW-0808">Transferase</keyword>
<dbReference type="NCBIfam" id="NF010925">
    <property type="entry name" value="PRK14345.1"/>
    <property type="match status" value="1"/>
</dbReference>
<dbReference type="PROSITE" id="PS01313">
    <property type="entry name" value="LIPB"/>
    <property type="match status" value="1"/>
</dbReference>
<accession>A0ABT3QFQ0</accession>
<comment type="caution">
    <text evidence="8">The sequence shown here is derived from an EMBL/GenBank/DDBJ whole genome shotgun (WGS) entry which is preliminary data.</text>
</comment>
<keyword evidence="5" id="KW-0963">Cytoplasm</keyword>
<dbReference type="EMBL" id="JAPIUZ010000004">
    <property type="protein sequence ID" value="MCX2564113.1"/>
    <property type="molecule type" value="Genomic_DNA"/>
</dbReference>
<dbReference type="PIRSF" id="PIRSF016262">
    <property type="entry name" value="LPLase"/>
    <property type="match status" value="1"/>
</dbReference>
<dbReference type="NCBIfam" id="TIGR00214">
    <property type="entry name" value="lipB"/>
    <property type="match status" value="1"/>
</dbReference>
<sequence>MTKKHFLWEISKKTISYPFAFSRMQEISQKIRQEGAAERVWLLEHPPLYTAGTSAKQEDLFNPQNYPTYDAGRGGQWTYHGPGQRIAYVMMDLQKQHGTIPPRDLRAYVHGLEKWVISTLSDLGAEGECRDGRVGVWVTDPKTGKEEKIAAIGVRVSRWVSWHGVSINLSPDLNDFDGIVPCGIREYGVTSLQKLGLSYTKTQLDQALMKNWAKIFGSLPSAFTPVEEDEPQAYACAHPSHEYQTG</sequence>
<dbReference type="InterPro" id="IPR004143">
    <property type="entry name" value="BPL_LPL_catalytic"/>
</dbReference>
<dbReference type="InterPro" id="IPR045864">
    <property type="entry name" value="aa-tRNA-synth_II/BPL/LPL"/>
</dbReference>
<comment type="subcellular location">
    <subcellularLocation>
        <location evidence="5">Cytoplasm</location>
    </subcellularLocation>
</comment>
<dbReference type="EC" id="2.3.1.181" evidence="5 6"/>
<name>A0ABT3QFQ0_9PROT</name>
<evidence type="ECO:0000259" key="7">
    <source>
        <dbReference type="PROSITE" id="PS51733"/>
    </source>
</evidence>
<feature type="active site" description="Acyl-thioester intermediate" evidence="5">
    <location>
        <position position="182"/>
    </location>
</feature>
<organism evidence="8 9">
    <name type="scientific">Acetobacter thailandicus</name>
    <dbReference type="NCBI Taxonomy" id="1502842"/>
    <lineage>
        <taxon>Bacteria</taxon>
        <taxon>Pseudomonadati</taxon>
        <taxon>Pseudomonadota</taxon>
        <taxon>Alphaproteobacteria</taxon>
        <taxon>Acetobacterales</taxon>
        <taxon>Acetobacteraceae</taxon>
        <taxon>Acetobacter</taxon>
    </lineage>
</organism>
<dbReference type="PROSITE" id="PS51733">
    <property type="entry name" value="BPL_LPL_CATALYTIC"/>
    <property type="match status" value="1"/>
</dbReference>
<evidence type="ECO:0000313" key="9">
    <source>
        <dbReference type="Proteomes" id="UP001301152"/>
    </source>
</evidence>
<dbReference type="SUPFAM" id="SSF55681">
    <property type="entry name" value="Class II aaRS and biotin synthetases"/>
    <property type="match status" value="1"/>
</dbReference>
<evidence type="ECO:0000256" key="2">
    <source>
        <dbReference type="ARBA" id="ARBA00022679"/>
    </source>
</evidence>
<comment type="similarity">
    <text evidence="5 6">Belongs to the LipB family.</text>
</comment>
<evidence type="ECO:0000256" key="1">
    <source>
        <dbReference type="ARBA" id="ARBA00004821"/>
    </source>
</evidence>
<keyword evidence="3 5" id="KW-0012">Acyltransferase</keyword>
<feature type="binding site" evidence="5">
    <location>
        <begin position="73"/>
        <end position="80"/>
    </location>
    <ligand>
        <name>substrate</name>
    </ligand>
</feature>
<feature type="binding site" evidence="5">
    <location>
        <begin position="151"/>
        <end position="153"/>
    </location>
    <ligand>
        <name>substrate</name>
    </ligand>
</feature>
<comment type="miscellaneous">
    <text evidence="5">In the reaction, the free carboxyl group of octanoic acid is attached via an amide linkage to the epsilon-amino group of a specific lysine residue of lipoyl domains of lipoate-dependent enzymes.</text>
</comment>
<dbReference type="PANTHER" id="PTHR10993">
    <property type="entry name" value="OCTANOYLTRANSFERASE"/>
    <property type="match status" value="1"/>
</dbReference>
<dbReference type="Proteomes" id="UP001301152">
    <property type="component" value="Unassembled WGS sequence"/>
</dbReference>
<dbReference type="NCBIfam" id="NF010921">
    <property type="entry name" value="PRK14341.1"/>
    <property type="match status" value="1"/>
</dbReference>
<dbReference type="InterPro" id="IPR000544">
    <property type="entry name" value="Octanoyltransferase"/>
</dbReference>
<feature type="domain" description="BPL/LPL catalytic" evidence="7">
    <location>
        <begin position="34"/>
        <end position="220"/>
    </location>
</feature>
<protein>
    <recommendedName>
        <fullName evidence="5 6">Octanoyltransferase</fullName>
        <ecNumber evidence="5 6">2.3.1.181</ecNumber>
    </recommendedName>
    <alternativeName>
        <fullName evidence="5">Lipoate-protein ligase B</fullName>
    </alternativeName>
    <alternativeName>
        <fullName evidence="5">Lipoyl/octanoyl transferase</fullName>
    </alternativeName>
    <alternativeName>
        <fullName evidence="5">Octanoyl-[acyl-carrier-protein]-protein N-octanoyltransferase</fullName>
    </alternativeName>
</protein>
<evidence type="ECO:0000256" key="4">
    <source>
        <dbReference type="ARBA" id="ARBA00024732"/>
    </source>
</evidence>
<dbReference type="CDD" id="cd16444">
    <property type="entry name" value="LipB"/>
    <property type="match status" value="1"/>
</dbReference>
<dbReference type="Gene3D" id="3.30.930.10">
    <property type="entry name" value="Bira Bifunctional Protein, Domain 2"/>
    <property type="match status" value="1"/>
</dbReference>
<reference evidence="8 9" key="1">
    <citation type="submission" date="2022-11" db="EMBL/GenBank/DDBJ databases">
        <title>Genome sequencing of Acetobacter type strain.</title>
        <authorList>
            <person name="Heo J."/>
            <person name="Lee D."/>
            <person name="Han B.-H."/>
            <person name="Hong S.-B."/>
            <person name="Kwon S.-W."/>
        </authorList>
    </citation>
    <scope>NUCLEOTIDE SEQUENCE [LARGE SCALE GENOMIC DNA]</scope>
    <source>
        <strain evidence="8 9">KACC 21253</strain>
    </source>
</reference>
<comment type="pathway">
    <text evidence="1 5 6">Protein modification; protein lipoylation via endogenous pathway; protein N(6)-(lipoyl)lysine from octanoyl-[acyl-carrier-protein]: step 1/2.</text>
</comment>